<reference evidence="6" key="2">
    <citation type="journal article" date="2023" name="IMA Fungus">
        <title>Comparative genomic study of the Penicillium genus elucidates a diverse pangenome and 15 lateral gene transfer events.</title>
        <authorList>
            <person name="Petersen C."/>
            <person name="Sorensen T."/>
            <person name="Nielsen M.R."/>
            <person name="Sondergaard T.E."/>
            <person name="Sorensen J.L."/>
            <person name="Fitzpatrick D.A."/>
            <person name="Frisvad J.C."/>
            <person name="Nielsen K.L."/>
        </authorList>
    </citation>
    <scope>NUCLEOTIDE SEQUENCE</scope>
    <source>
        <strain evidence="6">IBT 16849</strain>
    </source>
</reference>
<dbReference type="EMBL" id="JAPQKP010000006">
    <property type="protein sequence ID" value="KAJ5185573.1"/>
    <property type="molecule type" value="Genomic_DNA"/>
</dbReference>
<keyword evidence="7" id="KW-1185">Reference proteome</keyword>
<dbReference type="InterPro" id="IPR036259">
    <property type="entry name" value="MFS_trans_sf"/>
</dbReference>
<dbReference type="InterPro" id="IPR050360">
    <property type="entry name" value="MFS_Sugar_Transporters"/>
</dbReference>
<evidence type="ECO:0000256" key="5">
    <source>
        <dbReference type="SAM" id="Phobius"/>
    </source>
</evidence>
<dbReference type="Gene3D" id="1.20.1250.20">
    <property type="entry name" value="MFS general substrate transporter like domains"/>
    <property type="match status" value="1"/>
</dbReference>
<evidence type="ECO:0000256" key="1">
    <source>
        <dbReference type="ARBA" id="ARBA00004141"/>
    </source>
</evidence>
<protein>
    <submittedName>
        <fullName evidence="6">Major facilitator superfamily domain general substrate transporter</fullName>
    </submittedName>
</protein>
<evidence type="ECO:0000256" key="4">
    <source>
        <dbReference type="ARBA" id="ARBA00023136"/>
    </source>
</evidence>
<evidence type="ECO:0000256" key="2">
    <source>
        <dbReference type="ARBA" id="ARBA00022692"/>
    </source>
</evidence>
<keyword evidence="4 5" id="KW-0472">Membrane</keyword>
<sequence>MISSGMLRKVRPILAAIMALTCDEPRLHVSHLLVRSFVAAQFAQAGLSPDDSYKLNLGGTTIAFCGIIISWLLMKQFNWRTLYITGMGLLSMWLLIIGCLATDSKQSTINWVQSVLCITWLLTFSQTVGPIAANVIQPYMINPLAWNWKGLSSFHINSLNKVCKTGFFWFAFASPTAIWAFFRLPETKGRSYEELDMMFHANLQTRKFKRYHYEDNRGDRLREV</sequence>
<name>A0A9W9M1I8_9EURO</name>
<dbReference type="Pfam" id="PF00083">
    <property type="entry name" value="Sugar_tr"/>
    <property type="match status" value="1"/>
</dbReference>
<organism evidence="6 7">
    <name type="scientific">Penicillium cf. griseofulvum</name>
    <dbReference type="NCBI Taxonomy" id="2972120"/>
    <lineage>
        <taxon>Eukaryota</taxon>
        <taxon>Fungi</taxon>
        <taxon>Dikarya</taxon>
        <taxon>Ascomycota</taxon>
        <taxon>Pezizomycotina</taxon>
        <taxon>Eurotiomycetes</taxon>
        <taxon>Eurotiomycetidae</taxon>
        <taxon>Eurotiales</taxon>
        <taxon>Aspergillaceae</taxon>
        <taxon>Penicillium</taxon>
    </lineage>
</organism>
<dbReference type="PANTHER" id="PTHR48022">
    <property type="entry name" value="PLASTIDIC GLUCOSE TRANSPORTER 4"/>
    <property type="match status" value="1"/>
</dbReference>
<dbReference type="GO" id="GO:0005351">
    <property type="term" value="F:carbohydrate:proton symporter activity"/>
    <property type="evidence" value="ECO:0007669"/>
    <property type="project" value="TreeGrafter"/>
</dbReference>
<dbReference type="PANTHER" id="PTHR48022:SF83">
    <property type="entry name" value="MAJOR FACILITATOR SUPERFAMILY (MFS) PROFILE DOMAIN-CONTAINING PROTEIN"/>
    <property type="match status" value="1"/>
</dbReference>
<dbReference type="InterPro" id="IPR005828">
    <property type="entry name" value="MFS_sugar_transport-like"/>
</dbReference>
<keyword evidence="2 5" id="KW-0812">Transmembrane</keyword>
<comment type="caution">
    <text evidence="6">The sequence shown here is derived from an EMBL/GenBank/DDBJ whole genome shotgun (WGS) entry which is preliminary data.</text>
</comment>
<comment type="subcellular location">
    <subcellularLocation>
        <location evidence="1">Membrane</location>
        <topology evidence="1">Multi-pass membrane protein</topology>
    </subcellularLocation>
</comment>
<evidence type="ECO:0000313" key="6">
    <source>
        <dbReference type="EMBL" id="KAJ5185573.1"/>
    </source>
</evidence>
<dbReference type="GO" id="GO:0016020">
    <property type="term" value="C:membrane"/>
    <property type="evidence" value="ECO:0007669"/>
    <property type="project" value="UniProtKB-SubCell"/>
</dbReference>
<dbReference type="OrthoDB" id="6612291at2759"/>
<feature type="transmembrane region" description="Helical" evidence="5">
    <location>
        <begin position="55"/>
        <end position="74"/>
    </location>
</feature>
<keyword evidence="3 5" id="KW-1133">Transmembrane helix</keyword>
<feature type="transmembrane region" description="Helical" evidence="5">
    <location>
        <begin position="81"/>
        <end position="101"/>
    </location>
</feature>
<evidence type="ECO:0000256" key="3">
    <source>
        <dbReference type="ARBA" id="ARBA00022989"/>
    </source>
</evidence>
<dbReference type="AlphaFoldDB" id="A0A9W9M1I8"/>
<evidence type="ECO:0000313" key="7">
    <source>
        <dbReference type="Proteomes" id="UP001150879"/>
    </source>
</evidence>
<reference evidence="6" key="1">
    <citation type="submission" date="2022-11" db="EMBL/GenBank/DDBJ databases">
        <authorList>
            <person name="Petersen C."/>
        </authorList>
    </citation>
    <scope>NUCLEOTIDE SEQUENCE</scope>
    <source>
        <strain evidence="6">IBT 16849</strain>
    </source>
</reference>
<proteinExistence type="predicted"/>
<dbReference type="SUPFAM" id="SSF103473">
    <property type="entry name" value="MFS general substrate transporter"/>
    <property type="match status" value="1"/>
</dbReference>
<feature type="transmembrane region" description="Helical" evidence="5">
    <location>
        <begin position="166"/>
        <end position="182"/>
    </location>
</feature>
<accession>A0A9W9M1I8</accession>
<dbReference type="Proteomes" id="UP001150879">
    <property type="component" value="Unassembled WGS sequence"/>
</dbReference>
<gene>
    <name evidence="6" type="ORF">N7472_010413</name>
</gene>